<reference evidence="3" key="1">
    <citation type="journal article" date="2020" name="mSystems">
        <title>Genome- and Community-Level Interaction Insights into Carbon Utilization and Element Cycling Functions of Hydrothermarchaeota in Hydrothermal Sediment.</title>
        <authorList>
            <person name="Zhou Z."/>
            <person name="Liu Y."/>
            <person name="Xu W."/>
            <person name="Pan J."/>
            <person name="Luo Z.H."/>
            <person name="Li M."/>
        </authorList>
    </citation>
    <scope>NUCLEOTIDE SEQUENCE [LARGE SCALE GENOMIC DNA]</scope>
    <source>
        <strain evidence="3">SpSt-339</strain>
    </source>
</reference>
<feature type="chain" id="PRO_5027811514" description="Cytochrome c domain-containing protein" evidence="2">
    <location>
        <begin position="29"/>
        <end position="120"/>
    </location>
</feature>
<dbReference type="AlphaFoldDB" id="A0A7C2P230"/>
<dbReference type="EMBL" id="DSOK01000116">
    <property type="protein sequence ID" value="HEN14553.1"/>
    <property type="molecule type" value="Genomic_DNA"/>
</dbReference>
<organism evidence="3">
    <name type="scientific">Schlesneria paludicola</name>
    <dbReference type="NCBI Taxonomy" id="360056"/>
    <lineage>
        <taxon>Bacteria</taxon>
        <taxon>Pseudomonadati</taxon>
        <taxon>Planctomycetota</taxon>
        <taxon>Planctomycetia</taxon>
        <taxon>Planctomycetales</taxon>
        <taxon>Planctomycetaceae</taxon>
        <taxon>Schlesneria</taxon>
    </lineage>
</organism>
<evidence type="ECO:0000256" key="2">
    <source>
        <dbReference type="SAM" id="SignalP"/>
    </source>
</evidence>
<evidence type="ECO:0008006" key="4">
    <source>
        <dbReference type="Google" id="ProtNLM"/>
    </source>
</evidence>
<comment type="caution">
    <text evidence="3">The sequence shown here is derived from an EMBL/GenBank/DDBJ whole genome shotgun (WGS) entry which is preliminary data.</text>
</comment>
<name>A0A7C2P230_9PLAN</name>
<proteinExistence type="predicted"/>
<keyword evidence="2" id="KW-0732">Signal</keyword>
<sequence length="120" mass="12819">MRKSATWLVCGLALAGLVVASASRQAEARPKYLGEFKGSYEKLAAEADKVKCNVCHYGTEKKNRNDYGKAVGEALGAKNVMEADKIKEGLKKAEKGKSSVEGKTFGDLINDGKLPGKAPE</sequence>
<protein>
    <recommendedName>
        <fullName evidence="4">Cytochrome c domain-containing protein</fullName>
    </recommendedName>
</protein>
<feature type="signal peptide" evidence="2">
    <location>
        <begin position="1"/>
        <end position="28"/>
    </location>
</feature>
<evidence type="ECO:0000256" key="1">
    <source>
        <dbReference type="SAM" id="MobiDB-lite"/>
    </source>
</evidence>
<gene>
    <name evidence="3" type="ORF">ENQ76_03685</name>
</gene>
<accession>A0A7C2P230</accession>
<evidence type="ECO:0000313" key="3">
    <source>
        <dbReference type="EMBL" id="HEN14553.1"/>
    </source>
</evidence>
<feature type="region of interest" description="Disordered" evidence="1">
    <location>
        <begin position="95"/>
        <end position="120"/>
    </location>
</feature>